<evidence type="ECO:0000313" key="2">
    <source>
        <dbReference type="Proteomes" id="UP000638648"/>
    </source>
</evidence>
<evidence type="ECO:0000313" key="1">
    <source>
        <dbReference type="EMBL" id="MBE1609978.1"/>
    </source>
</evidence>
<keyword evidence="2" id="KW-1185">Reference proteome</keyword>
<dbReference type="Proteomes" id="UP000638648">
    <property type="component" value="Unassembled WGS sequence"/>
</dbReference>
<proteinExistence type="predicted"/>
<gene>
    <name evidence="1" type="ORF">HEB94_006826</name>
</gene>
<organism evidence="1 2">
    <name type="scientific">Actinopolymorpha pittospori</name>
    <dbReference type="NCBI Taxonomy" id="648752"/>
    <lineage>
        <taxon>Bacteria</taxon>
        <taxon>Bacillati</taxon>
        <taxon>Actinomycetota</taxon>
        <taxon>Actinomycetes</taxon>
        <taxon>Propionibacteriales</taxon>
        <taxon>Actinopolymorphaceae</taxon>
        <taxon>Actinopolymorpha</taxon>
    </lineage>
</organism>
<reference evidence="1" key="1">
    <citation type="submission" date="2020-10" db="EMBL/GenBank/DDBJ databases">
        <title>Sequencing the genomes of 1000 actinobacteria strains.</title>
        <authorList>
            <person name="Klenk H.-P."/>
        </authorList>
    </citation>
    <scope>NUCLEOTIDE SEQUENCE</scope>
    <source>
        <strain evidence="1">DSM 45354</strain>
    </source>
</reference>
<dbReference type="EMBL" id="JADBEM010000001">
    <property type="protein sequence ID" value="MBE1609978.1"/>
    <property type="molecule type" value="Genomic_DNA"/>
</dbReference>
<accession>A0A927RNE4</accession>
<comment type="caution">
    <text evidence="1">The sequence shown here is derived from an EMBL/GenBank/DDBJ whole genome shotgun (WGS) entry which is preliminary data.</text>
</comment>
<protein>
    <submittedName>
        <fullName evidence="1">Uncharacterized protein</fullName>
    </submittedName>
</protein>
<dbReference type="AlphaFoldDB" id="A0A927RNE4"/>
<dbReference type="RefSeq" id="WP_192753435.1">
    <property type="nucleotide sequence ID" value="NZ_JADBEM010000001.1"/>
</dbReference>
<sequence length="183" mass="19801">MIMEDLRSLPAGPLIVAEGGLITPAMARPENQAVWLFPSRDVQVARLRVRHRGEVPWSYLQAMEPTIEQLAETGIATIAVDHLSVEEAIAEIERVFAPRIGKGPTATTVEERRSLIRQANQALVNQYASPSSRPLTTVDPDSVIRTFDCECALPECTALVELTISDAAAASAAPPPSILAIEH</sequence>
<name>A0A927RNE4_9ACTN</name>